<dbReference type="STRING" id="105785.A0A2J7Q567"/>
<accession>A0A2J7Q567</accession>
<dbReference type="Proteomes" id="UP000235965">
    <property type="component" value="Unassembled WGS sequence"/>
</dbReference>
<protein>
    <submittedName>
        <fullName evidence="1">Uncharacterized protein</fullName>
    </submittedName>
</protein>
<sequence length="100" mass="11429">LMRALKCQEISGQYNNFTGMSPTNFEDLLMNIGQKIEKRPTNMREPISIQNRPVFTHYDFTILATGDSYYASLQYLFRFSKQAMGQIIPEVCAGIVNALK</sequence>
<organism evidence="1 2">
    <name type="scientific">Cryptotermes secundus</name>
    <dbReference type="NCBI Taxonomy" id="105785"/>
    <lineage>
        <taxon>Eukaryota</taxon>
        <taxon>Metazoa</taxon>
        <taxon>Ecdysozoa</taxon>
        <taxon>Arthropoda</taxon>
        <taxon>Hexapoda</taxon>
        <taxon>Insecta</taxon>
        <taxon>Pterygota</taxon>
        <taxon>Neoptera</taxon>
        <taxon>Polyneoptera</taxon>
        <taxon>Dictyoptera</taxon>
        <taxon>Blattodea</taxon>
        <taxon>Blattoidea</taxon>
        <taxon>Termitoidae</taxon>
        <taxon>Kalotermitidae</taxon>
        <taxon>Cryptotermitinae</taxon>
        <taxon>Cryptotermes</taxon>
    </lineage>
</organism>
<dbReference type="InParanoid" id="A0A2J7Q567"/>
<keyword evidence="2" id="KW-1185">Reference proteome</keyword>
<proteinExistence type="predicted"/>
<dbReference type="EMBL" id="NEVH01017708">
    <property type="protein sequence ID" value="PNF23728.1"/>
    <property type="molecule type" value="Genomic_DNA"/>
</dbReference>
<dbReference type="AlphaFoldDB" id="A0A2J7Q567"/>
<gene>
    <name evidence="1" type="ORF">B7P43_G18424</name>
</gene>
<reference evidence="1 2" key="1">
    <citation type="submission" date="2017-12" db="EMBL/GenBank/DDBJ databases">
        <title>Hemimetabolous genomes reveal molecular basis of termite eusociality.</title>
        <authorList>
            <person name="Harrison M.C."/>
            <person name="Jongepier E."/>
            <person name="Robertson H.M."/>
            <person name="Arning N."/>
            <person name="Bitard-Feildel T."/>
            <person name="Chao H."/>
            <person name="Childers C.P."/>
            <person name="Dinh H."/>
            <person name="Doddapaneni H."/>
            <person name="Dugan S."/>
            <person name="Gowin J."/>
            <person name="Greiner C."/>
            <person name="Han Y."/>
            <person name="Hu H."/>
            <person name="Hughes D.S.T."/>
            <person name="Huylmans A.-K."/>
            <person name="Kemena C."/>
            <person name="Kremer L.P.M."/>
            <person name="Lee S.L."/>
            <person name="Lopez-Ezquerra A."/>
            <person name="Mallet L."/>
            <person name="Monroy-Kuhn J.M."/>
            <person name="Moser A."/>
            <person name="Murali S.C."/>
            <person name="Muzny D.M."/>
            <person name="Otani S."/>
            <person name="Piulachs M.-D."/>
            <person name="Poelchau M."/>
            <person name="Qu J."/>
            <person name="Schaub F."/>
            <person name="Wada-Katsumata A."/>
            <person name="Worley K.C."/>
            <person name="Xie Q."/>
            <person name="Ylla G."/>
            <person name="Poulsen M."/>
            <person name="Gibbs R.A."/>
            <person name="Schal C."/>
            <person name="Richards S."/>
            <person name="Belles X."/>
            <person name="Korb J."/>
            <person name="Bornberg-Bauer E."/>
        </authorList>
    </citation>
    <scope>NUCLEOTIDE SEQUENCE [LARGE SCALE GENOMIC DNA]</scope>
    <source>
        <tissue evidence="1">Whole body</tissue>
    </source>
</reference>
<name>A0A2J7Q567_9NEOP</name>
<feature type="non-terminal residue" evidence="1">
    <location>
        <position position="1"/>
    </location>
</feature>
<comment type="caution">
    <text evidence="1">The sequence shown here is derived from an EMBL/GenBank/DDBJ whole genome shotgun (WGS) entry which is preliminary data.</text>
</comment>
<evidence type="ECO:0000313" key="2">
    <source>
        <dbReference type="Proteomes" id="UP000235965"/>
    </source>
</evidence>
<evidence type="ECO:0000313" key="1">
    <source>
        <dbReference type="EMBL" id="PNF23728.1"/>
    </source>
</evidence>